<dbReference type="AlphaFoldDB" id="A0AAN9JZ72"/>
<reference evidence="8 9" key="1">
    <citation type="submission" date="2024-01" db="EMBL/GenBank/DDBJ databases">
        <title>The genomes of 5 underutilized Papilionoideae crops provide insights into root nodulation and disease resistanc.</title>
        <authorList>
            <person name="Jiang F."/>
        </authorList>
    </citation>
    <scope>NUCLEOTIDE SEQUENCE [LARGE SCALE GENOMIC DNA]</scope>
    <source>
        <strain evidence="8">LVBAO_FW01</strain>
        <tissue evidence="8">Leaves</tissue>
    </source>
</reference>
<evidence type="ECO:0000313" key="8">
    <source>
        <dbReference type="EMBL" id="KAK7307018.1"/>
    </source>
</evidence>
<dbReference type="Proteomes" id="UP001367508">
    <property type="component" value="Unassembled WGS sequence"/>
</dbReference>
<evidence type="ECO:0000259" key="7">
    <source>
        <dbReference type="PROSITE" id="PS51471"/>
    </source>
</evidence>
<evidence type="ECO:0000256" key="5">
    <source>
        <dbReference type="ARBA" id="ARBA00023004"/>
    </source>
</evidence>
<comment type="similarity">
    <text evidence="1 6">Belongs to the iron/ascorbate-dependent oxidoreductase family.</text>
</comment>
<dbReference type="Gene3D" id="2.60.120.330">
    <property type="entry name" value="B-lactam Antibiotic, Isopenicillin N Synthase, Chain"/>
    <property type="match status" value="1"/>
</dbReference>
<dbReference type="GO" id="GO:0031418">
    <property type="term" value="F:L-ascorbic acid binding"/>
    <property type="evidence" value="ECO:0007669"/>
    <property type="project" value="UniProtKB-KW"/>
</dbReference>
<evidence type="ECO:0000256" key="1">
    <source>
        <dbReference type="ARBA" id="ARBA00008056"/>
    </source>
</evidence>
<dbReference type="InterPro" id="IPR026992">
    <property type="entry name" value="DIOX_N"/>
</dbReference>
<dbReference type="PROSITE" id="PS51471">
    <property type="entry name" value="FE2OG_OXY"/>
    <property type="match status" value="1"/>
</dbReference>
<protein>
    <recommendedName>
        <fullName evidence="7">Fe2OG dioxygenase domain-containing protein</fullName>
    </recommendedName>
</protein>
<dbReference type="InterPro" id="IPR027443">
    <property type="entry name" value="IPNS-like_sf"/>
</dbReference>
<keyword evidence="9" id="KW-1185">Reference proteome</keyword>
<dbReference type="Pfam" id="PF14226">
    <property type="entry name" value="DIOX_N"/>
    <property type="match status" value="1"/>
</dbReference>
<dbReference type="GO" id="GO:0046872">
    <property type="term" value="F:metal ion binding"/>
    <property type="evidence" value="ECO:0007669"/>
    <property type="project" value="UniProtKB-KW"/>
</dbReference>
<name>A0AAN9JZ72_CANGL</name>
<accession>A0AAN9JZ72</accession>
<dbReference type="Pfam" id="PF03171">
    <property type="entry name" value="2OG-FeII_Oxy"/>
    <property type="match status" value="1"/>
</dbReference>
<dbReference type="InterPro" id="IPR050295">
    <property type="entry name" value="Plant_2OG-oxidoreductases"/>
</dbReference>
<keyword evidence="3" id="KW-0847">Vitamin C</keyword>
<evidence type="ECO:0000256" key="3">
    <source>
        <dbReference type="ARBA" id="ARBA00022896"/>
    </source>
</evidence>
<keyword evidence="5 6" id="KW-0408">Iron</keyword>
<proteinExistence type="inferred from homology"/>
<evidence type="ECO:0000256" key="6">
    <source>
        <dbReference type="RuleBase" id="RU003682"/>
    </source>
</evidence>
<evidence type="ECO:0000256" key="2">
    <source>
        <dbReference type="ARBA" id="ARBA00022723"/>
    </source>
</evidence>
<organism evidence="8 9">
    <name type="scientific">Canavalia gladiata</name>
    <name type="common">Sword bean</name>
    <name type="synonym">Dolichos gladiatus</name>
    <dbReference type="NCBI Taxonomy" id="3824"/>
    <lineage>
        <taxon>Eukaryota</taxon>
        <taxon>Viridiplantae</taxon>
        <taxon>Streptophyta</taxon>
        <taxon>Embryophyta</taxon>
        <taxon>Tracheophyta</taxon>
        <taxon>Spermatophyta</taxon>
        <taxon>Magnoliopsida</taxon>
        <taxon>eudicotyledons</taxon>
        <taxon>Gunneridae</taxon>
        <taxon>Pentapetalae</taxon>
        <taxon>rosids</taxon>
        <taxon>fabids</taxon>
        <taxon>Fabales</taxon>
        <taxon>Fabaceae</taxon>
        <taxon>Papilionoideae</taxon>
        <taxon>50 kb inversion clade</taxon>
        <taxon>NPAAA clade</taxon>
        <taxon>indigoferoid/millettioid clade</taxon>
        <taxon>Phaseoleae</taxon>
        <taxon>Canavalia</taxon>
    </lineage>
</organism>
<evidence type="ECO:0000313" key="9">
    <source>
        <dbReference type="Proteomes" id="UP001367508"/>
    </source>
</evidence>
<dbReference type="GO" id="GO:0016491">
    <property type="term" value="F:oxidoreductase activity"/>
    <property type="evidence" value="ECO:0007669"/>
    <property type="project" value="UniProtKB-KW"/>
</dbReference>
<comment type="caution">
    <text evidence="8">The sequence shown here is derived from an EMBL/GenBank/DDBJ whole genome shotgun (WGS) entry which is preliminary data.</text>
</comment>
<sequence>MSKSETSLLVPSVQELIKQPITKVPEQYLHPNQDPIVVSNISTEVPIIDLNKLLSKDVTEQEKLHQACKQWGFFQLINHGVNPSLVENVKRDIKEFLSLPLEKKKQFWQTQEDMEGFGQLFVVSKDRKLEWVDVFFINTLPLNARNSRLFPSIPQPLRDNLENYSLEVKKLCITIIEHMAIAHKIKSNEVLELFQDLSQSMRWNYYPPCPQPENVIGLNPHSDPGALTVLLQVNEIEGLQIKKDGKWIPIKPLSNAFVINVGDISEILTNGIYRSIEHRATINSEKERISIATFHRSQMNKIIGPIPSLVTPERPTLFRQIVVGDYYKMFFSRELQGKSFLDVMRIQNEIAK</sequence>
<dbReference type="PANTHER" id="PTHR47991">
    <property type="entry name" value="OXOGLUTARATE/IRON-DEPENDENT DIOXYGENASE"/>
    <property type="match status" value="1"/>
</dbReference>
<dbReference type="EMBL" id="JAYMYQ010000010">
    <property type="protein sequence ID" value="KAK7307018.1"/>
    <property type="molecule type" value="Genomic_DNA"/>
</dbReference>
<feature type="domain" description="Fe2OG dioxygenase" evidence="7">
    <location>
        <begin position="197"/>
        <end position="297"/>
    </location>
</feature>
<dbReference type="FunFam" id="2.60.120.330:FF:000001">
    <property type="entry name" value="Protein SRG1"/>
    <property type="match status" value="1"/>
</dbReference>
<dbReference type="InterPro" id="IPR044861">
    <property type="entry name" value="IPNS-like_FE2OG_OXY"/>
</dbReference>
<dbReference type="SUPFAM" id="SSF51197">
    <property type="entry name" value="Clavaminate synthase-like"/>
    <property type="match status" value="1"/>
</dbReference>
<keyword evidence="2 6" id="KW-0479">Metal-binding</keyword>
<gene>
    <name evidence="8" type="ORF">VNO77_39704</name>
</gene>
<dbReference type="InterPro" id="IPR005123">
    <property type="entry name" value="Oxoglu/Fe-dep_dioxygenase_dom"/>
</dbReference>
<keyword evidence="4 6" id="KW-0560">Oxidoreductase</keyword>
<evidence type="ECO:0000256" key="4">
    <source>
        <dbReference type="ARBA" id="ARBA00023002"/>
    </source>
</evidence>